<feature type="region of interest" description="Disordered" evidence="1">
    <location>
        <begin position="90"/>
        <end position="142"/>
    </location>
</feature>
<dbReference type="AlphaFoldDB" id="A0AAJ0BW37"/>
<comment type="caution">
    <text evidence="2">The sequence shown here is derived from an EMBL/GenBank/DDBJ whole genome shotgun (WGS) entry which is preliminary data.</text>
</comment>
<gene>
    <name evidence="2" type="ORF">QBC33DRAFT_517264</name>
</gene>
<evidence type="ECO:0000256" key="1">
    <source>
        <dbReference type="SAM" id="MobiDB-lite"/>
    </source>
</evidence>
<name>A0AAJ0BW37_9PEZI</name>
<dbReference type="RefSeq" id="XP_060281275.1">
    <property type="nucleotide sequence ID" value="XM_060426179.1"/>
</dbReference>
<protein>
    <submittedName>
        <fullName evidence="2">Uncharacterized protein</fullName>
    </submittedName>
</protein>
<organism evidence="2 3">
    <name type="scientific">Phialemonium atrogriseum</name>
    <dbReference type="NCBI Taxonomy" id="1093897"/>
    <lineage>
        <taxon>Eukaryota</taxon>
        <taxon>Fungi</taxon>
        <taxon>Dikarya</taxon>
        <taxon>Ascomycota</taxon>
        <taxon>Pezizomycotina</taxon>
        <taxon>Sordariomycetes</taxon>
        <taxon>Sordariomycetidae</taxon>
        <taxon>Cephalothecales</taxon>
        <taxon>Cephalothecaceae</taxon>
        <taxon>Phialemonium</taxon>
    </lineage>
</organism>
<dbReference type="EMBL" id="MU839017">
    <property type="protein sequence ID" value="KAK1765062.1"/>
    <property type="molecule type" value="Genomic_DNA"/>
</dbReference>
<dbReference type="GeneID" id="85309366"/>
<dbReference type="Proteomes" id="UP001244011">
    <property type="component" value="Unassembled WGS sequence"/>
</dbReference>
<feature type="compositionally biased region" description="Low complexity" evidence="1">
    <location>
        <begin position="95"/>
        <end position="106"/>
    </location>
</feature>
<keyword evidence="3" id="KW-1185">Reference proteome</keyword>
<accession>A0AAJ0BW37</accession>
<evidence type="ECO:0000313" key="2">
    <source>
        <dbReference type="EMBL" id="KAK1765062.1"/>
    </source>
</evidence>
<sequence>MADFNDLPTEVEDVLWQLALPSPRAHSVELRSIFHQEMSLQGPGDPNCHMAERIWRTLHVVLPSVPTKTPAALTVTPEVLHQEMTQLELGTNFLDTTNDNNGSTSTTKDKEPAKPTAPTNNRPPTSSPSLTATTTSTSSTGYPSRLRHIAMIYPEQWSTIPDLVTDTVTIPCHWCGRFHSMVYIPWEFPHRGQPIPTARIGAGVLDPPMRECCLSRWVLQRFAGMECFYFVVAGLPRPSAAQVADPSARIRIRVPRVSYHNNTMIMNNVGAATEEEVVEPLRVLHSANRVYYEVVMGEDAGPEVRRARMLLEYLCYTFATAPMLAGNDFVGVKFKILSFEDEE</sequence>
<evidence type="ECO:0000313" key="3">
    <source>
        <dbReference type="Proteomes" id="UP001244011"/>
    </source>
</evidence>
<feature type="compositionally biased region" description="Low complexity" evidence="1">
    <location>
        <begin position="114"/>
        <end position="142"/>
    </location>
</feature>
<proteinExistence type="predicted"/>
<reference evidence="2" key="1">
    <citation type="submission" date="2023-06" db="EMBL/GenBank/DDBJ databases">
        <title>Genome-scale phylogeny and comparative genomics of the fungal order Sordariales.</title>
        <authorList>
            <consortium name="Lawrence Berkeley National Laboratory"/>
            <person name="Hensen N."/>
            <person name="Bonometti L."/>
            <person name="Westerberg I."/>
            <person name="Brannstrom I.O."/>
            <person name="Guillou S."/>
            <person name="Cros-Aarteil S."/>
            <person name="Calhoun S."/>
            <person name="Haridas S."/>
            <person name="Kuo A."/>
            <person name="Mondo S."/>
            <person name="Pangilinan J."/>
            <person name="Riley R."/>
            <person name="Labutti K."/>
            <person name="Andreopoulos B."/>
            <person name="Lipzen A."/>
            <person name="Chen C."/>
            <person name="Yanf M."/>
            <person name="Daum C."/>
            <person name="Ng V."/>
            <person name="Clum A."/>
            <person name="Steindorff A."/>
            <person name="Ohm R."/>
            <person name="Martin F."/>
            <person name="Silar P."/>
            <person name="Natvig D."/>
            <person name="Lalanne C."/>
            <person name="Gautier V."/>
            <person name="Ament-Velasquez S.L."/>
            <person name="Kruys A."/>
            <person name="Hutchinson M.I."/>
            <person name="Powell A.J."/>
            <person name="Barry K."/>
            <person name="Miller A.N."/>
            <person name="Grigoriev I.V."/>
            <person name="Debuchy R."/>
            <person name="Gladieux P."/>
            <person name="Thoren M.H."/>
            <person name="Johannesson H."/>
        </authorList>
    </citation>
    <scope>NUCLEOTIDE SEQUENCE</scope>
    <source>
        <strain evidence="2">8032-3</strain>
    </source>
</reference>